<protein>
    <submittedName>
        <fullName evidence="1">Uncharacterized protein</fullName>
    </submittedName>
</protein>
<comment type="caution">
    <text evidence="1">The sequence shown here is derived from an EMBL/GenBank/DDBJ whole genome shotgun (WGS) entry which is preliminary data.</text>
</comment>
<dbReference type="Proteomes" id="UP000824120">
    <property type="component" value="Chromosome 4"/>
</dbReference>
<reference evidence="1 2" key="1">
    <citation type="submission" date="2020-09" db="EMBL/GenBank/DDBJ databases">
        <title>De no assembly of potato wild relative species, Solanum commersonii.</title>
        <authorList>
            <person name="Cho K."/>
        </authorList>
    </citation>
    <scope>NUCLEOTIDE SEQUENCE [LARGE SCALE GENOMIC DNA]</scope>
    <source>
        <strain evidence="1">LZ3.2</strain>
        <tissue evidence="1">Leaf</tissue>
    </source>
</reference>
<dbReference type="OrthoDB" id="1676881at2759"/>
<name>A0A9J5ZEK3_SOLCO</name>
<dbReference type="AlphaFoldDB" id="A0A9J5ZEK3"/>
<keyword evidence="2" id="KW-1185">Reference proteome</keyword>
<evidence type="ECO:0000313" key="2">
    <source>
        <dbReference type="Proteomes" id="UP000824120"/>
    </source>
</evidence>
<gene>
    <name evidence="1" type="ORF">H5410_022602</name>
</gene>
<dbReference type="EMBL" id="JACXVP010000004">
    <property type="protein sequence ID" value="KAG5611321.1"/>
    <property type="molecule type" value="Genomic_DNA"/>
</dbReference>
<evidence type="ECO:0000313" key="1">
    <source>
        <dbReference type="EMBL" id="KAG5611321.1"/>
    </source>
</evidence>
<proteinExistence type="predicted"/>
<organism evidence="1 2">
    <name type="scientific">Solanum commersonii</name>
    <name type="common">Commerson's wild potato</name>
    <name type="synonym">Commerson's nightshade</name>
    <dbReference type="NCBI Taxonomy" id="4109"/>
    <lineage>
        <taxon>Eukaryota</taxon>
        <taxon>Viridiplantae</taxon>
        <taxon>Streptophyta</taxon>
        <taxon>Embryophyta</taxon>
        <taxon>Tracheophyta</taxon>
        <taxon>Spermatophyta</taxon>
        <taxon>Magnoliopsida</taxon>
        <taxon>eudicotyledons</taxon>
        <taxon>Gunneridae</taxon>
        <taxon>Pentapetalae</taxon>
        <taxon>asterids</taxon>
        <taxon>lamiids</taxon>
        <taxon>Solanales</taxon>
        <taxon>Solanaceae</taxon>
        <taxon>Solanoideae</taxon>
        <taxon>Solaneae</taxon>
        <taxon>Solanum</taxon>
    </lineage>
</organism>
<accession>A0A9J5ZEK3</accession>
<sequence>MLQVAYEYRKSLQMNDVKALIKFKAFYLTTKEISGLYFPTICSVLPNICAISSKLYKFKNKPRFEASVKKMIENLKNILFLFLKFI</sequence>